<evidence type="ECO:0000256" key="2">
    <source>
        <dbReference type="ARBA" id="ARBA00012418"/>
    </source>
</evidence>
<sequence length="843" mass="95211">MTIHTAEFQRQVELEIDMSNLGAARFASRVNKEIGQERGGETKAVQWLIKRDMNAVSEAIRQFVEEVYSGRPGPKAVAAKLVRDMNPDVVAFIAIKSCLGRLMSKTITPLTNLSLHVASALENEARFERFAILNPGMFARLDKSLNDEGATEQHKRKVLIYAMGKYNIPWDRWTRSDCVLLGSKMVEIVSNATGLIEFSLNQTAFTGHYKDQHQVFLTEKASDWVNSSLLRGELMFPYYMPTVIPPKEWHGLLGGGYHSDAVRPLELVRRARKEHKELLLAGDLTMVYRGLNAIQNTPWRINRQILDTMQQLIKAGSQVAGMVPLKDVDMPVKPYDIDTNPEALRQWKWDARDAHAANYRRRQDRLIQHGLIELADRFKDEPAIYFPHNLDFRGRAYPVPLVLHPQGSDNVKALLQFSVGKPLGEDGRRWLAIQGANTFGVDKVAFDDRVQWVEENTSRIVQSALDPTGNLWWTEADKPWCFLAFCFEWAEMLQCGIDGREFLSHQSIAQDGSCNGLQHFSAMLLDSVGGRAVNLIPADKPQDIYQAVADRVMEKLRLIHSTIGDVPFVEMVEPEAEDDKKKKGPTREELGRWAHGWLAFGMDRKITKRPVMVLPYGGTPRSCLKYVEEAVMEKISGGKEQNFGDELKRAISWLSSLVWESIGDVVVAAKDAMGWLQKTARLSAKANKPIYWQTPSGFTAYQLYPEVKHKLIKTRINGAIVRLSNYEETDKVNGSKQSTSISPNYVHSMDASAMVLTAAHLADAGITNLAMIHDSYGTHACDTTFLNTVLRRVFVDMYKARPLQFLRDQVLEQCPEIADDLPELPQDGTLDLQQVMKSDFFFA</sequence>
<dbReference type="Gene3D" id="1.10.1320.10">
    <property type="entry name" value="DNA-directed RNA polymerase, N-terminal domain"/>
    <property type="match status" value="1"/>
</dbReference>
<dbReference type="SMART" id="SM01311">
    <property type="entry name" value="RPOL_N"/>
    <property type="match status" value="1"/>
</dbReference>
<dbReference type="Pfam" id="PF00940">
    <property type="entry name" value="RNA_pol"/>
    <property type="match status" value="1"/>
</dbReference>
<dbReference type="GO" id="GO:0003677">
    <property type="term" value="F:DNA binding"/>
    <property type="evidence" value="ECO:0007669"/>
    <property type="project" value="InterPro"/>
</dbReference>
<evidence type="ECO:0000256" key="5">
    <source>
        <dbReference type="ARBA" id="ARBA00022695"/>
    </source>
</evidence>
<dbReference type="SUPFAM" id="SSF56672">
    <property type="entry name" value="DNA/RNA polymerases"/>
    <property type="match status" value="1"/>
</dbReference>
<dbReference type="InterPro" id="IPR046950">
    <property type="entry name" value="DNA-dir_Rpol_C_phage-type"/>
</dbReference>
<evidence type="ECO:0000256" key="4">
    <source>
        <dbReference type="ARBA" id="ARBA00022679"/>
    </source>
</evidence>
<keyword evidence="4" id="KW-0808">Transferase</keyword>
<dbReference type="Gene3D" id="1.10.287.280">
    <property type="match status" value="1"/>
</dbReference>
<dbReference type="GO" id="GO:0006351">
    <property type="term" value="P:DNA-templated transcription"/>
    <property type="evidence" value="ECO:0007669"/>
    <property type="project" value="InterPro"/>
</dbReference>
<feature type="domain" description="DNA-directed RNA polymerase N-terminal" evidence="8">
    <location>
        <begin position="9"/>
        <end position="296"/>
    </location>
</feature>
<comment type="similarity">
    <text evidence="1">Belongs to the phage and mitochondrial RNA polymerase family.</text>
</comment>
<organism evidence="9 10">
    <name type="scientific">Rhizobium fredii</name>
    <name type="common">Sinorhizobium fredii</name>
    <dbReference type="NCBI Taxonomy" id="380"/>
    <lineage>
        <taxon>Bacteria</taxon>
        <taxon>Pseudomonadati</taxon>
        <taxon>Pseudomonadota</taxon>
        <taxon>Alphaproteobacteria</taxon>
        <taxon>Hyphomicrobiales</taxon>
        <taxon>Rhizobiaceae</taxon>
        <taxon>Sinorhizobium/Ensifer group</taxon>
        <taxon>Sinorhizobium</taxon>
    </lineage>
</organism>
<keyword evidence="5" id="KW-0548">Nucleotidyltransferase</keyword>
<dbReference type="InterPro" id="IPR043502">
    <property type="entry name" value="DNA/RNA_pol_sf"/>
</dbReference>
<evidence type="ECO:0000259" key="8">
    <source>
        <dbReference type="SMART" id="SM01311"/>
    </source>
</evidence>
<dbReference type="Gene3D" id="1.10.150.20">
    <property type="entry name" value="5' to 3' exonuclease, C-terminal subdomain"/>
    <property type="match status" value="1"/>
</dbReference>
<dbReference type="RefSeq" id="WP_097587424.1">
    <property type="nucleotide sequence ID" value="NZ_NWTC01000022.1"/>
</dbReference>
<dbReference type="InterPro" id="IPR037159">
    <property type="entry name" value="RNA_POL_N_sf"/>
</dbReference>
<accession>A0A2A6LSV5</accession>
<protein>
    <recommendedName>
        <fullName evidence="2">DNA-directed RNA polymerase</fullName>
        <ecNumber evidence="2">2.7.7.6</ecNumber>
    </recommendedName>
</protein>
<dbReference type="AlphaFoldDB" id="A0A2A6LSV5"/>
<name>A0A2A6LSV5_RHIFR</name>
<comment type="catalytic activity">
    <reaction evidence="7">
        <text>RNA(n) + a ribonucleoside 5'-triphosphate = RNA(n+1) + diphosphate</text>
        <dbReference type="Rhea" id="RHEA:21248"/>
        <dbReference type="Rhea" id="RHEA-COMP:14527"/>
        <dbReference type="Rhea" id="RHEA-COMP:17342"/>
        <dbReference type="ChEBI" id="CHEBI:33019"/>
        <dbReference type="ChEBI" id="CHEBI:61557"/>
        <dbReference type="ChEBI" id="CHEBI:140395"/>
        <dbReference type="EC" id="2.7.7.6"/>
    </reaction>
</comment>
<keyword evidence="6" id="KW-0804">Transcription</keyword>
<dbReference type="Proteomes" id="UP000220353">
    <property type="component" value="Unassembled WGS sequence"/>
</dbReference>
<dbReference type="EC" id="2.7.7.6" evidence="2"/>
<evidence type="ECO:0000313" key="10">
    <source>
        <dbReference type="Proteomes" id="UP000220353"/>
    </source>
</evidence>
<evidence type="ECO:0000256" key="1">
    <source>
        <dbReference type="ARBA" id="ARBA00009493"/>
    </source>
</evidence>
<evidence type="ECO:0000256" key="7">
    <source>
        <dbReference type="ARBA" id="ARBA00048552"/>
    </source>
</evidence>
<dbReference type="InterPro" id="IPR024075">
    <property type="entry name" value="DNA-dir_RNA_pol_helix_hairp_sf"/>
</dbReference>
<dbReference type="GO" id="GO:0003899">
    <property type="term" value="F:DNA-directed RNA polymerase activity"/>
    <property type="evidence" value="ECO:0007669"/>
    <property type="project" value="UniProtKB-EC"/>
</dbReference>
<dbReference type="PANTHER" id="PTHR10102">
    <property type="entry name" value="DNA-DIRECTED RNA POLYMERASE, MITOCHONDRIAL"/>
    <property type="match status" value="1"/>
</dbReference>
<dbReference type="InterPro" id="IPR002092">
    <property type="entry name" value="DNA-dir_Rpol_phage-type"/>
</dbReference>
<gene>
    <name evidence="9" type="ORF">CO661_24215</name>
</gene>
<dbReference type="Gene3D" id="1.10.287.260">
    <property type="match status" value="1"/>
</dbReference>
<evidence type="ECO:0000256" key="6">
    <source>
        <dbReference type="ARBA" id="ARBA00023163"/>
    </source>
</evidence>
<dbReference type="InterPro" id="IPR029262">
    <property type="entry name" value="RPOL_N"/>
</dbReference>
<keyword evidence="3" id="KW-0240">DNA-directed RNA polymerase</keyword>
<proteinExistence type="inferred from homology"/>
<dbReference type="PANTHER" id="PTHR10102:SF0">
    <property type="entry name" value="DNA-DIRECTED RNA POLYMERASE, MITOCHONDRIAL"/>
    <property type="match status" value="1"/>
</dbReference>
<comment type="caution">
    <text evidence="9">The sequence shown here is derived from an EMBL/GenBank/DDBJ whole genome shotgun (WGS) entry which is preliminary data.</text>
</comment>
<evidence type="ECO:0000313" key="9">
    <source>
        <dbReference type="EMBL" id="PDT45370.1"/>
    </source>
</evidence>
<reference evidence="9 10" key="1">
    <citation type="submission" date="2017-09" db="EMBL/GenBank/DDBJ databases">
        <title>Comparative genomics of rhizobia isolated from Phaseolus vulgaris in China.</title>
        <authorList>
            <person name="Tong W."/>
        </authorList>
    </citation>
    <scope>NUCLEOTIDE SEQUENCE [LARGE SCALE GENOMIC DNA]</scope>
    <source>
        <strain evidence="9 10">PCH1</strain>
    </source>
</reference>
<dbReference type="GO" id="GO:0000428">
    <property type="term" value="C:DNA-directed RNA polymerase complex"/>
    <property type="evidence" value="ECO:0007669"/>
    <property type="project" value="UniProtKB-KW"/>
</dbReference>
<dbReference type="EMBL" id="NWTC01000022">
    <property type="protein sequence ID" value="PDT45370.1"/>
    <property type="molecule type" value="Genomic_DNA"/>
</dbReference>
<evidence type="ECO:0000256" key="3">
    <source>
        <dbReference type="ARBA" id="ARBA00022478"/>
    </source>
</evidence>